<sequence>MLGCVPRIDGWVVTSAPSTQLGGGHFMASLGLWYHGSQEAITKLLIKCESEAPRCLSSTPKRRRAQGREIMVVTTRTTTMIMKCALLDLVFMSPNVHCSLLRVLGLTRVQVEGYVDFTFSSTCRRLVDEEKQQHGDAYSRAAAIKARYALRFAPTCSWRPSTFSSCCRSIYVVAT</sequence>
<gene>
    <name evidence="1" type="ORF">C0Q70_01421</name>
</gene>
<comment type="caution">
    <text evidence="1">The sequence shown here is derived from an EMBL/GenBank/DDBJ whole genome shotgun (WGS) entry which is preliminary data.</text>
</comment>
<protein>
    <submittedName>
        <fullName evidence="1">Uncharacterized protein</fullName>
    </submittedName>
</protein>
<evidence type="ECO:0000313" key="1">
    <source>
        <dbReference type="EMBL" id="PVD38798.1"/>
    </source>
</evidence>
<evidence type="ECO:0000313" key="2">
    <source>
        <dbReference type="Proteomes" id="UP000245119"/>
    </source>
</evidence>
<dbReference type="AlphaFoldDB" id="A0A2T7PZF8"/>
<name>A0A2T7PZF8_POMCA</name>
<organism evidence="1 2">
    <name type="scientific">Pomacea canaliculata</name>
    <name type="common">Golden apple snail</name>
    <dbReference type="NCBI Taxonomy" id="400727"/>
    <lineage>
        <taxon>Eukaryota</taxon>
        <taxon>Metazoa</taxon>
        <taxon>Spiralia</taxon>
        <taxon>Lophotrochozoa</taxon>
        <taxon>Mollusca</taxon>
        <taxon>Gastropoda</taxon>
        <taxon>Caenogastropoda</taxon>
        <taxon>Architaenioglossa</taxon>
        <taxon>Ampullarioidea</taxon>
        <taxon>Ampullariidae</taxon>
        <taxon>Pomacea</taxon>
    </lineage>
</organism>
<keyword evidence="2" id="KW-1185">Reference proteome</keyword>
<accession>A0A2T7PZF8</accession>
<dbReference type="EMBL" id="PZQS01000001">
    <property type="protein sequence ID" value="PVD38798.1"/>
    <property type="molecule type" value="Genomic_DNA"/>
</dbReference>
<dbReference type="Proteomes" id="UP000245119">
    <property type="component" value="Linkage Group LG1"/>
</dbReference>
<proteinExistence type="predicted"/>
<reference evidence="1 2" key="1">
    <citation type="submission" date="2018-04" db="EMBL/GenBank/DDBJ databases">
        <title>The genome of golden apple snail Pomacea canaliculata provides insight into stress tolerance and invasive adaptation.</title>
        <authorList>
            <person name="Liu C."/>
            <person name="Liu B."/>
            <person name="Ren Y."/>
            <person name="Zhang Y."/>
            <person name="Wang H."/>
            <person name="Li S."/>
            <person name="Jiang F."/>
            <person name="Yin L."/>
            <person name="Zhang G."/>
            <person name="Qian W."/>
            <person name="Fan W."/>
        </authorList>
    </citation>
    <scope>NUCLEOTIDE SEQUENCE [LARGE SCALE GENOMIC DNA]</scope>
    <source>
        <strain evidence="1">SZHN2017</strain>
        <tissue evidence="1">Muscle</tissue>
    </source>
</reference>